<gene>
    <name evidence="1" type="ORF">WAK64_02740</name>
</gene>
<keyword evidence="2" id="KW-1185">Reference proteome</keyword>
<dbReference type="Proteomes" id="UP001312865">
    <property type="component" value="Unassembled WGS sequence"/>
</dbReference>
<name>A0ABU8H9K2_9BACI</name>
<dbReference type="PANTHER" id="PTHR37812:SF1">
    <property type="entry name" value="MU-LIKE PROPHAGE FLUMU PROTEIN C"/>
    <property type="match status" value="1"/>
</dbReference>
<dbReference type="Gene3D" id="1.10.10.60">
    <property type="entry name" value="Homeodomain-like"/>
    <property type="match status" value="1"/>
</dbReference>
<dbReference type="InterPro" id="IPR052411">
    <property type="entry name" value="c-mor_Regulatory_Protein"/>
</dbReference>
<evidence type="ECO:0000313" key="2">
    <source>
        <dbReference type="Proteomes" id="UP001312865"/>
    </source>
</evidence>
<dbReference type="EMBL" id="JBBAXC010000002">
    <property type="protein sequence ID" value="MEI5905985.1"/>
    <property type="molecule type" value="Genomic_DNA"/>
</dbReference>
<protein>
    <submittedName>
        <fullName evidence="1">CD3324 family protein</fullName>
    </submittedName>
</protein>
<proteinExistence type="predicted"/>
<dbReference type="RefSeq" id="WP_336585412.1">
    <property type="nucleotide sequence ID" value="NZ_JBBAXC010000002.1"/>
</dbReference>
<dbReference type="InterPro" id="IPR049739">
    <property type="entry name" value="YraL-like"/>
</dbReference>
<accession>A0ABU8H9K2</accession>
<sequence>MKYINANNALPKQLLVEIQKYVQGQLIYIPNTEGTRKKWGENSGSREYIKYRNEKICEEFTTGLTIDQLSEKYCLSVYSIQKIVYSKKRR</sequence>
<dbReference type="InterPro" id="IPR009057">
    <property type="entry name" value="Homeodomain-like_sf"/>
</dbReference>
<dbReference type="PANTHER" id="PTHR37812">
    <property type="entry name" value="MU-LIKE PROPHAGE FLUMU PROTEIN C"/>
    <property type="match status" value="1"/>
</dbReference>
<reference evidence="1 2" key="1">
    <citation type="journal article" date="2018" name="J. Microbiol.">
        <title>Bacillus spongiae sp. nov., isolated from sponge of Jeju Island.</title>
        <authorList>
            <person name="Lee G.E."/>
            <person name="Im W.T."/>
            <person name="Park J.S."/>
        </authorList>
    </citation>
    <scope>NUCLEOTIDE SEQUENCE [LARGE SCALE GENOMIC DNA]</scope>
    <source>
        <strain evidence="1 2">135PIL107-10</strain>
    </source>
</reference>
<dbReference type="NCBIfam" id="NF040785">
    <property type="entry name" value="CD3324_fam"/>
    <property type="match status" value="1"/>
</dbReference>
<dbReference type="SUPFAM" id="SSF46689">
    <property type="entry name" value="Homeodomain-like"/>
    <property type="match status" value="1"/>
</dbReference>
<organism evidence="1 2">
    <name type="scientific">Bacillus spongiae</name>
    <dbReference type="NCBI Taxonomy" id="2683610"/>
    <lineage>
        <taxon>Bacteria</taxon>
        <taxon>Bacillati</taxon>
        <taxon>Bacillota</taxon>
        <taxon>Bacilli</taxon>
        <taxon>Bacillales</taxon>
        <taxon>Bacillaceae</taxon>
        <taxon>Bacillus</taxon>
    </lineage>
</organism>
<evidence type="ECO:0000313" key="1">
    <source>
        <dbReference type="EMBL" id="MEI5905985.1"/>
    </source>
</evidence>
<comment type="caution">
    <text evidence="1">The sequence shown here is derived from an EMBL/GenBank/DDBJ whole genome shotgun (WGS) entry which is preliminary data.</text>
</comment>